<gene>
    <name evidence="2" type="ORF">PHLCEN_2v1120</name>
</gene>
<protein>
    <submittedName>
        <fullName evidence="2">Uncharacterized protein</fullName>
    </submittedName>
</protein>
<comment type="caution">
    <text evidence="2">The sequence shown here is derived from an EMBL/GenBank/DDBJ whole genome shotgun (WGS) entry which is preliminary data.</text>
</comment>
<feature type="region of interest" description="Disordered" evidence="1">
    <location>
        <begin position="1"/>
        <end position="27"/>
    </location>
</feature>
<dbReference type="Proteomes" id="UP000186601">
    <property type="component" value="Unassembled WGS sequence"/>
</dbReference>
<evidence type="ECO:0000256" key="1">
    <source>
        <dbReference type="SAM" id="MobiDB-lite"/>
    </source>
</evidence>
<name>A0A2R6S473_9APHY</name>
<keyword evidence="3" id="KW-1185">Reference proteome</keyword>
<proteinExistence type="predicted"/>
<sequence>MSKLHPSSGSLSYNTVSRKRYDPPGTKVGELLTVSVARLGMKLASDALRDEMADT</sequence>
<evidence type="ECO:0000313" key="2">
    <source>
        <dbReference type="EMBL" id="PSS37081.1"/>
    </source>
</evidence>
<evidence type="ECO:0000313" key="3">
    <source>
        <dbReference type="Proteomes" id="UP000186601"/>
    </source>
</evidence>
<accession>A0A2R6S473</accession>
<feature type="compositionally biased region" description="Polar residues" evidence="1">
    <location>
        <begin position="1"/>
        <end position="16"/>
    </location>
</feature>
<dbReference type="AlphaFoldDB" id="A0A2R6S473"/>
<dbReference type="EMBL" id="MLYV02000084">
    <property type="protein sequence ID" value="PSS37081.1"/>
    <property type="molecule type" value="Genomic_DNA"/>
</dbReference>
<reference evidence="2 3" key="1">
    <citation type="submission" date="2018-02" db="EMBL/GenBank/DDBJ databases">
        <title>Genome sequence of the basidiomycete white-rot fungus Phlebia centrifuga.</title>
        <authorList>
            <person name="Granchi Z."/>
            <person name="Peng M."/>
            <person name="de Vries R.P."/>
            <person name="Hilden K."/>
            <person name="Makela M.R."/>
            <person name="Grigoriev I."/>
            <person name="Riley R."/>
        </authorList>
    </citation>
    <scope>NUCLEOTIDE SEQUENCE [LARGE SCALE GENOMIC DNA]</scope>
    <source>
        <strain evidence="2 3">FBCC195</strain>
    </source>
</reference>
<organism evidence="2 3">
    <name type="scientific">Hermanssonia centrifuga</name>
    <dbReference type="NCBI Taxonomy" id="98765"/>
    <lineage>
        <taxon>Eukaryota</taxon>
        <taxon>Fungi</taxon>
        <taxon>Dikarya</taxon>
        <taxon>Basidiomycota</taxon>
        <taxon>Agaricomycotina</taxon>
        <taxon>Agaricomycetes</taxon>
        <taxon>Polyporales</taxon>
        <taxon>Meruliaceae</taxon>
        <taxon>Hermanssonia</taxon>
    </lineage>
</organism>